<comment type="caution">
    <text evidence="2">The sequence shown here is derived from an EMBL/GenBank/DDBJ whole genome shotgun (WGS) entry which is preliminary data.</text>
</comment>
<name>A0A9X3FPW3_9LACT</name>
<evidence type="ECO:0000259" key="1">
    <source>
        <dbReference type="SMART" id="SM00642"/>
    </source>
</evidence>
<dbReference type="Pfam" id="PF00128">
    <property type="entry name" value="Alpha-amylase"/>
    <property type="match status" value="1"/>
</dbReference>
<accession>A0A9X3FPW3</accession>
<dbReference type="Proteomes" id="UP001146670">
    <property type="component" value="Unassembled WGS sequence"/>
</dbReference>
<evidence type="ECO:0000313" key="3">
    <source>
        <dbReference type="Proteomes" id="UP001146670"/>
    </source>
</evidence>
<dbReference type="PANTHER" id="PTHR47786:SF2">
    <property type="entry name" value="GLYCOSYL HYDROLASE FAMILY 13 CATALYTIC DOMAIN-CONTAINING PROTEIN"/>
    <property type="match status" value="1"/>
</dbReference>
<dbReference type="GO" id="GO:0016787">
    <property type="term" value="F:hydrolase activity"/>
    <property type="evidence" value="ECO:0007669"/>
    <property type="project" value="UniProtKB-KW"/>
</dbReference>
<feature type="domain" description="Glycosyl hydrolase family 13 catalytic" evidence="1">
    <location>
        <begin position="11"/>
        <end position="347"/>
    </location>
</feature>
<organism evidence="2 3">
    <name type="scientific">Aerococcus kribbianus</name>
    <dbReference type="NCBI Taxonomy" id="2999064"/>
    <lineage>
        <taxon>Bacteria</taxon>
        <taxon>Bacillati</taxon>
        <taxon>Bacillota</taxon>
        <taxon>Bacilli</taxon>
        <taxon>Lactobacillales</taxon>
        <taxon>Aerococcaceae</taxon>
        <taxon>Aerococcus</taxon>
    </lineage>
</organism>
<reference evidence="2" key="1">
    <citation type="submission" date="2022-12" db="EMBL/GenBank/DDBJ databases">
        <title>Description and comparative metabolic analysis of Aerococcus sp. nov., isolated from the feces of a pig.</title>
        <authorList>
            <person name="Chang Y.-H."/>
        </authorList>
    </citation>
    <scope>NUCLEOTIDE SEQUENCE</scope>
    <source>
        <strain evidence="2">YH-aer222</strain>
    </source>
</reference>
<dbReference type="SMART" id="SM00642">
    <property type="entry name" value="Aamy"/>
    <property type="match status" value="1"/>
</dbReference>
<proteinExistence type="predicted"/>
<dbReference type="InterPro" id="IPR017853">
    <property type="entry name" value="GH"/>
</dbReference>
<dbReference type="Gene3D" id="3.20.20.80">
    <property type="entry name" value="Glycosidases"/>
    <property type="match status" value="1"/>
</dbReference>
<dbReference type="InterPro" id="IPR006047">
    <property type="entry name" value="GH13_cat_dom"/>
</dbReference>
<dbReference type="RefSeq" id="WP_268752135.1">
    <property type="nucleotide sequence ID" value="NZ_JAPRFQ010000001.1"/>
</dbReference>
<keyword evidence="2" id="KW-0378">Hydrolase</keyword>
<protein>
    <submittedName>
        <fullName evidence="2">Alpha-amylase family glycosyl hydrolase</fullName>
    </submittedName>
</protein>
<dbReference type="GO" id="GO:0005975">
    <property type="term" value="P:carbohydrate metabolic process"/>
    <property type="evidence" value="ECO:0007669"/>
    <property type="project" value="InterPro"/>
</dbReference>
<dbReference type="AlphaFoldDB" id="A0A9X3FPW3"/>
<keyword evidence="3" id="KW-1185">Reference proteome</keyword>
<gene>
    <name evidence="2" type="ORF">OW157_04475</name>
</gene>
<dbReference type="EMBL" id="JAPRFR010000001">
    <property type="protein sequence ID" value="MCZ0725826.1"/>
    <property type="molecule type" value="Genomic_DNA"/>
</dbReference>
<evidence type="ECO:0000313" key="2">
    <source>
        <dbReference type="EMBL" id="MCZ0725826.1"/>
    </source>
</evidence>
<sequence>MAKVTNLTLRHKLVYYLYVRNYTTEGTFRAVIPDLPRLQALGVDIIVFQSIFPTTQLVQSEDNEGNPFIIKDFDGVNPEYGSLEDFQALVDAIHELGMQAVINLQLFHLARDSKLVSEHPEFFLQDEEGNFMSRMSVYDTSYDLDYTNPKLWDYLIERLEYWATLVDGFSANHSQLVRPEFWASARAEVEDVHPYFYWLAGVMPNRFMQEICIGDIPYLTFSELSAYFDLIDNGAHMAWCQKFYKGDLSLENFAYFLNWSELNTPSTAVRLQSLEYIGHPRLAQGVQEPQMLANWTAFSFFQKGSAALMMGQEYGINKEINFRHKDAIDWTVKTDLSSVIATMAKIKKREECKNGYYVVQACPPNVLLCSYHYYDRHLFASFKLRPDQETYHIPLDIPKGDYHSLYDDQIYHVDQDGIQVGDQPVIIEYQGEIEIPRFK</sequence>
<dbReference type="PANTHER" id="PTHR47786">
    <property type="entry name" value="ALPHA-1,4-GLUCAN:MALTOSE-1-PHOSPHATE MALTOSYLTRANSFERASE"/>
    <property type="match status" value="1"/>
</dbReference>
<dbReference type="SUPFAM" id="SSF51445">
    <property type="entry name" value="(Trans)glycosidases"/>
    <property type="match status" value="1"/>
</dbReference>